<name>A0ABM8CUA8_9NOCA</name>
<protein>
    <submittedName>
        <fullName evidence="2">Uncharacterized protein</fullName>
    </submittedName>
</protein>
<sequence>MWQTLRILQKCVFYMAINIILDGYEFNSNLTAICAVTRRARRSRHRWPAPEAPPNHTRPDHERGMASHGRIPAARRSDRPRDNAGLVGEYPDAASTERPVGFAPQSRPPNADSHENTDHNVHHGR</sequence>
<evidence type="ECO:0000256" key="1">
    <source>
        <dbReference type="SAM" id="MobiDB-lite"/>
    </source>
</evidence>
<accession>A0ABM8CUA8</accession>
<feature type="compositionally biased region" description="Basic and acidic residues" evidence="1">
    <location>
        <begin position="112"/>
        <end position="125"/>
    </location>
</feature>
<reference evidence="2 3" key="1">
    <citation type="submission" date="2022-11" db="EMBL/GenBank/DDBJ databases">
        <title>Genome Sequencing of Nocardia sp. ON39_IFM12276 and assembly.</title>
        <authorList>
            <person name="Shimojima M."/>
            <person name="Toyokawa M."/>
            <person name="Uesaka K."/>
        </authorList>
    </citation>
    <scope>NUCLEOTIDE SEQUENCE [LARGE SCALE GENOMIC DNA]</scope>
    <source>
        <strain evidence="2 3">IFM 12276</strain>
    </source>
</reference>
<organism evidence="2 3">
    <name type="scientific">Nocardia sputorum</name>
    <dbReference type="NCBI Taxonomy" id="2984338"/>
    <lineage>
        <taxon>Bacteria</taxon>
        <taxon>Bacillati</taxon>
        <taxon>Actinomycetota</taxon>
        <taxon>Actinomycetes</taxon>
        <taxon>Mycobacteriales</taxon>
        <taxon>Nocardiaceae</taxon>
        <taxon>Nocardia</taxon>
    </lineage>
</organism>
<dbReference type="EMBL" id="AP026978">
    <property type="protein sequence ID" value="BDT98552.1"/>
    <property type="molecule type" value="Genomic_DNA"/>
</dbReference>
<feature type="region of interest" description="Disordered" evidence="1">
    <location>
        <begin position="39"/>
        <end position="125"/>
    </location>
</feature>
<gene>
    <name evidence="2" type="ORF">IFM12276_15810</name>
</gene>
<dbReference type="Proteomes" id="UP001317870">
    <property type="component" value="Chromosome"/>
</dbReference>
<evidence type="ECO:0000313" key="3">
    <source>
        <dbReference type="Proteomes" id="UP001317870"/>
    </source>
</evidence>
<proteinExistence type="predicted"/>
<evidence type="ECO:0000313" key="2">
    <source>
        <dbReference type="EMBL" id="BDT98552.1"/>
    </source>
</evidence>
<keyword evidence="3" id="KW-1185">Reference proteome</keyword>